<name>A0A2D2Q192_PARLV</name>
<accession>A0A2D2Q192</accession>
<organism evidence="6 7">
    <name type="scientific">Parathermosynechococcus lividus PCC 6715</name>
    <dbReference type="NCBI Taxonomy" id="1917166"/>
    <lineage>
        <taxon>Bacteria</taxon>
        <taxon>Bacillati</taxon>
        <taxon>Cyanobacteriota</taxon>
        <taxon>Cyanophyceae</taxon>
        <taxon>Acaryochloridales</taxon>
        <taxon>Thermosynechococcaceae</taxon>
        <taxon>Parathermosynechococcus</taxon>
    </lineage>
</organism>
<dbReference type="OrthoDB" id="9800801at2"/>
<dbReference type="InterPro" id="IPR002295">
    <property type="entry name" value="N4/N6-MTase_EcoPI_Mod-like"/>
</dbReference>
<dbReference type="SMR" id="A0A2D2Q192"/>
<dbReference type="PANTHER" id="PTHR13370">
    <property type="entry name" value="RNA METHYLASE-RELATED"/>
    <property type="match status" value="1"/>
</dbReference>
<evidence type="ECO:0000256" key="3">
    <source>
        <dbReference type="ARBA" id="ARBA00022679"/>
    </source>
</evidence>
<protein>
    <submittedName>
        <fullName evidence="6">Site-specific DNA-methyltransferase</fullName>
    </submittedName>
</protein>
<dbReference type="PRINTS" id="PR00506">
    <property type="entry name" value="D21N6MTFRASE"/>
</dbReference>
<dbReference type="Gene3D" id="3.40.50.150">
    <property type="entry name" value="Vaccinia Virus protein VP39"/>
    <property type="match status" value="1"/>
</dbReference>
<dbReference type="InterPro" id="IPR002941">
    <property type="entry name" value="DNA_methylase_N4/N6"/>
</dbReference>
<evidence type="ECO:0000313" key="6">
    <source>
        <dbReference type="EMBL" id="ATS18281.1"/>
    </source>
</evidence>
<dbReference type="GO" id="GO:0005737">
    <property type="term" value="C:cytoplasm"/>
    <property type="evidence" value="ECO:0007669"/>
    <property type="project" value="TreeGrafter"/>
</dbReference>
<dbReference type="PANTHER" id="PTHR13370:SF24">
    <property type="entry name" value="TYPE III RESTRICTION-MODIFICATION ENZYME STYLTI MOD SUBUNIT"/>
    <property type="match status" value="1"/>
</dbReference>
<feature type="domain" description="DNA methylase N-4/N-6" evidence="5">
    <location>
        <begin position="102"/>
        <end position="357"/>
    </location>
</feature>
<dbReference type="SUPFAM" id="SSF53335">
    <property type="entry name" value="S-adenosyl-L-methionine-dependent methyltransferases"/>
    <property type="match status" value="1"/>
</dbReference>
<dbReference type="Proteomes" id="UP000231057">
    <property type="component" value="Chromosome"/>
</dbReference>
<comment type="similarity">
    <text evidence="1">Belongs to the N(4)/N(6)-methyltransferase family.</text>
</comment>
<sequence length="643" mass="74238">MPQQPTYGPHNPHPLSQMRTELIWEGKYDEYGNRREVDIAGCAMPMQKIESIDEPRRAAAATGQLELFEQQNPRVDDFRNRLIWGDNKLVMASLLQEFKGKIDLIYIDPPFDVGEDFTMDVPIGEDKDTLEKDQSTLEMVAYRDMWGMNTDSYLHMMYERLTLIRDLLSEKGILYVHCDWHMNYFLRALLNEIFHVDNFLNECIWYYYNKMHDVRKPIFPRSHDTILSYAKQKGGHTFNLQLEKRDKPVTQLVRKKVDGRMVNARDQDGNVLYQQRDERTVDDIWRIPMIQPADKSQNTGYATQKNELILERIIQASSNEGDLVADFFCGSGTTGAVAERLGRRWIMCDLGRFAIHTSRKRLIELQRKLHSEGKPYRAFDVYNLGRYERQWWQKDRLQGADEEHRRVILEFFKAEILTNPPSPLLHGRKAGAFCHVDGIDSIFTREEAKQVAQAVASAGGRECYCLAWEFEMDLHLTVNALVQELGVKLKLVQIPREIMEKNRKAPPPFLEVAVLAAEPVYRSSPLSPSGRGAGGEGLRTVDIKLTQFIPSLAEVPTKELEAIKERAIKSGFDFIDFWAVDFNWQPGKPFTHDWQDYRTRKDRSLKTISDAGYTYPEPGKYTACVKVVDTFGCDTSITVEIDV</sequence>
<evidence type="ECO:0000256" key="4">
    <source>
        <dbReference type="ARBA" id="ARBA00022691"/>
    </source>
</evidence>
<proteinExistence type="inferred from homology"/>
<keyword evidence="3 6" id="KW-0808">Transferase</keyword>
<dbReference type="AlphaFoldDB" id="A0A2D2Q192"/>
<dbReference type="GO" id="GO:0032259">
    <property type="term" value="P:methylation"/>
    <property type="evidence" value="ECO:0007669"/>
    <property type="project" value="UniProtKB-KW"/>
</dbReference>
<dbReference type="CDD" id="cd00146">
    <property type="entry name" value="PKD"/>
    <property type="match status" value="1"/>
</dbReference>
<dbReference type="Pfam" id="PF01555">
    <property type="entry name" value="N6_N4_Mtase"/>
    <property type="match status" value="1"/>
</dbReference>
<dbReference type="PROSITE" id="PS00092">
    <property type="entry name" value="N6_MTASE"/>
    <property type="match status" value="1"/>
</dbReference>
<dbReference type="GO" id="GO:0003677">
    <property type="term" value="F:DNA binding"/>
    <property type="evidence" value="ECO:0007669"/>
    <property type="project" value="InterPro"/>
</dbReference>
<dbReference type="KEGG" id="slw:BRW62_05395"/>
<dbReference type="InterPro" id="IPR002052">
    <property type="entry name" value="DNA_methylase_N6_adenine_CS"/>
</dbReference>
<keyword evidence="7" id="KW-1185">Reference proteome</keyword>
<evidence type="ECO:0000256" key="2">
    <source>
        <dbReference type="ARBA" id="ARBA00022603"/>
    </source>
</evidence>
<dbReference type="InterPro" id="IPR029063">
    <property type="entry name" value="SAM-dependent_MTases_sf"/>
</dbReference>
<evidence type="ECO:0000256" key="1">
    <source>
        <dbReference type="ARBA" id="ARBA00006594"/>
    </source>
</evidence>
<dbReference type="SUPFAM" id="SSF49299">
    <property type="entry name" value="PKD domain"/>
    <property type="match status" value="1"/>
</dbReference>
<evidence type="ECO:0000259" key="5">
    <source>
        <dbReference type="Pfam" id="PF01555"/>
    </source>
</evidence>
<dbReference type="InterPro" id="IPR035986">
    <property type="entry name" value="PKD_dom_sf"/>
</dbReference>
<keyword evidence="2 6" id="KW-0489">Methyltransferase</keyword>
<dbReference type="EMBL" id="CP018092">
    <property type="protein sequence ID" value="ATS18281.1"/>
    <property type="molecule type" value="Genomic_DNA"/>
</dbReference>
<keyword evidence="4" id="KW-0949">S-adenosyl-L-methionine</keyword>
<reference evidence="6 7" key="1">
    <citation type="submission" date="2016-11" db="EMBL/GenBank/DDBJ databases">
        <title>Complete genome sequence of thermophilic cyanobacteria strain Synechococcus sp. PCC6715.</title>
        <authorList>
            <person name="Tang J."/>
            <person name="Daroch M."/>
            <person name="Liang Y."/>
            <person name="Jiang D."/>
            <person name="Shah M."/>
        </authorList>
    </citation>
    <scope>NUCLEOTIDE SEQUENCE [LARGE SCALE GENOMIC DNA]</scope>
    <source>
        <strain evidence="6 7">PCC 6715</strain>
    </source>
</reference>
<dbReference type="REBASE" id="225156">
    <property type="entry name" value="M.Sli6715ORF5395P"/>
</dbReference>
<gene>
    <name evidence="6" type="ORF">BRW62_05395</name>
</gene>
<reference evidence="7" key="2">
    <citation type="journal article" date="2022" name="Front. Microbiol.">
        <title>Comparative Genomic Analysis Revealed Distinct Molecular Components and Organization of CO2-Concentrating Mechanism in Thermophilic Cyanobacteria.</title>
        <authorList>
            <person name="Tang J."/>
            <person name="Zhou H."/>
            <person name="Yao D."/>
            <person name="Riaz S."/>
            <person name="You D."/>
            <person name="Klepacz-Smolka A."/>
            <person name="Daroch M."/>
        </authorList>
    </citation>
    <scope>NUCLEOTIDE SEQUENCE [LARGE SCALE GENOMIC DNA]</scope>
    <source>
        <strain evidence="7">PCC 6715</strain>
    </source>
</reference>
<evidence type="ECO:0000313" key="7">
    <source>
        <dbReference type="Proteomes" id="UP000231057"/>
    </source>
</evidence>
<dbReference type="GO" id="GO:0008170">
    <property type="term" value="F:N-methyltransferase activity"/>
    <property type="evidence" value="ECO:0007669"/>
    <property type="project" value="InterPro"/>
</dbReference>